<evidence type="ECO:0000313" key="3">
    <source>
        <dbReference type="EMBL" id="QEZ69853.1"/>
    </source>
</evidence>
<dbReference type="CDD" id="cd03801">
    <property type="entry name" value="GT4_PimA-like"/>
    <property type="match status" value="1"/>
</dbReference>
<dbReference type="GO" id="GO:0016758">
    <property type="term" value="F:hexosyltransferase activity"/>
    <property type="evidence" value="ECO:0007669"/>
    <property type="project" value="TreeGrafter"/>
</dbReference>
<dbReference type="Pfam" id="PF00534">
    <property type="entry name" value="Glycos_transf_1"/>
    <property type="match status" value="1"/>
</dbReference>
<dbReference type="SUPFAM" id="SSF53756">
    <property type="entry name" value="UDP-Glycosyltransferase/glycogen phosphorylase"/>
    <property type="match status" value="1"/>
</dbReference>
<proteinExistence type="predicted"/>
<protein>
    <submittedName>
        <fullName evidence="3">Glycosyltransferase</fullName>
    </submittedName>
</protein>
<dbReference type="RefSeq" id="WP_025162673.1">
    <property type="nucleotide sequence ID" value="NZ_CP032452.1"/>
</dbReference>
<dbReference type="PANTHER" id="PTHR45947:SF3">
    <property type="entry name" value="SULFOQUINOVOSYL TRANSFERASE SQD2"/>
    <property type="match status" value="1"/>
</dbReference>
<dbReference type="InterPro" id="IPR001296">
    <property type="entry name" value="Glyco_trans_1"/>
</dbReference>
<evidence type="ECO:0000259" key="1">
    <source>
        <dbReference type="Pfam" id="PF00534"/>
    </source>
</evidence>
<name>A0A5P3XHR6_PARBF</name>
<evidence type="ECO:0000259" key="2">
    <source>
        <dbReference type="Pfam" id="PF13439"/>
    </source>
</evidence>
<keyword evidence="3" id="KW-0808">Transferase</keyword>
<dbReference type="Proteomes" id="UP000326961">
    <property type="component" value="Chromosome"/>
</dbReference>
<dbReference type="AlphaFoldDB" id="A0A5P3XHR6"/>
<dbReference type="PANTHER" id="PTHR45947">
    <property type="entry name" value="SULFOQUINOVOSYL TRANSFERASE SQD2"/>
    <property type="match status" value="1"/>
</dbReference>
<dbReference type="InterPro" id="IPR028098">
    <property type="entry name" value="Glyco_trans_4-like_N"/>
</dbReference>
<reference evidence="3 4" key="1">
    <citation type="submission" date="2018-09" db="EMBL/GenBank/DDBJ databases">
        <title>A clostridial neurotoxin that targets Anopheles mosquitoes.</title>
        <authorList>
            <person name="Contreras E."/>
            <person name="Masuyer G."/>
            <person name="Qureshi N."/>
            <person name="Chawla S."/>
            <person name="Lim H.L."/>
            <person name="Chen J."/>
            <person name="Stenmark P."/>
            <person name="Gill S."/>
        </authorList>
    </citation>
    <scope>NUCLEOTIDE SEQUENCE [LARGE SCALE GENOMIC DNA]</scope>
    <source>
        <strain evidence="3 4">Cbm</strain>
    </source>
</reference>
<dbReference type="Pfam" id="PF13439">
    <property type="entry name" value="Glyco_transf_4"/>
    <property type="match status" value="1"/>
</dbReference>
<sequence length="362" mass="41409">MKICIIGPVYTSYYFGGVATFTESLADGFAKNNHDVKIITDYSERKFTINGTSILSIFDKPSRKNYRMPKKIAKEILKFNPDLVVSSLEYGLSNKIVNNYNCKIKTIHYLHAFPSVKRSKLNNFFVNNVTKYICSNSDYTISNSALTSVINSEIYNIPSNEIINVGLGYDFMKEIDKNEETSYDDGKKHILFAGRLVKEKNVDCIIKSFENIDDGSVILDIIGDGKERENLESIASKISKNIKFHGKLSPMEIPRYLKKSDVFISLNPHEPYGIVYLEAMSANTSIVCPKTGGQMDTLINYRDRVRFVNPYNIDDVSNKMKEALELNFKELSKEYIDKEFSYQKVASEIEEFYVNSINRNKK</sequence>
<organism evidence="3 4">
    <name type="scientific">Paraclostridium bifermentans</name>
    <name type="common">Clostridium bifermentans</name>
    <dbReference type="NCBI Taxonomy" id="1490"/>
    <lineage>
        <taxon>Bacteria</taxon>
        <taxon>Bacillati</taxon>
        <taxon>Bacillota</taxon>
        <taxon>Clostridia</taxon>
        <taxon>Peptostreptococcales</taxon>
        <taxon>Peptostreptococcaceae</taxon>
        <taxon>Paraclostridium</taxon>
    </lineage>
</organism>
<gene>
    <name evidence="3" type="ORF">D4A35_13540</name>
</gene>
<evidence type="ECO:0000313" key="4">
    <source>
        <dbReference type="Proteomes" id="UP000326961"/>
    </source>
</evidence>
<dbReference type="InterPro" id="IPR050194">
    <property type="entry name" value="Glycosyltransferase_grp1"/>
</dbReference>
<dbReference type="Gene3D" id="3.40.50.2000">
    <property type="entry name" value="Glycogen Phosphorylase B"/>
    <property type="match status" value="2"/>
</dbReference>
<feature type="domain" description="Glycosyltransferase subfamily 4-like N-terminal" evidence="2">
    <location>
        <begin position="15"/>
        <end position="156"/>
    </location>
</feature>
<dbReference type="EMBL" id="CP032452">
    <property type="protein sequence ID" value="QEZ69853.1"/>
    <property type="molecule type" value="Genomic_DNA"/>
</dbReference>
<feature type="domain" description="Glycosyl transferase family 1" evidence="1">
    <location>
        <begin position="180"/>
        <end position="335"/>
    </location>
</feature>
<accession>A0A5P3XHR6</accession>